<evidence type="ECO:0000313" key="1">
    <source>
        <dbReference type="EMBL" id="SVA11690.1"/>
    </source>
</evidence>
<accession>A0A381T680</accession>
<organism evidence="1">
    <name type="scientific">marine metagenome</name>
    <dbReference type="NCBI Taxonomy" id="408172"/>
    <lineage>
        <taxon>unclassified sequences</taxon>
        <taxon>metagenomes</taxon>
        <taxon>ecological metagenomes</taxon>
    </lineage>
</organism>
<gene>
    <name evidence="1" type="ORF">METZ01_LOCUS64544</name>
</gene>
<name>A0A381T680_9ZZZZ</name>
<evidence type="ECO:0008006" key="2">
    <source>
        <dbReference type="Google" id="ProtNLM"/>
    </source>
</evidence>
<protein>
    <recommendedName>
        <fullName evidence="2">Response regulatory domain-containing protein</fullName>
    </recommendedName>
</protein>
<dbReference type="AlphaFoldDB" id="A0A381T680"/>
<dbReference type="EMBL" id="UINC01004088">
    <property type="protein sequence ID" value="SVA11690.1"/>
    <property type="molecule type" value="Genomic_DNA"/>
</dbReference>
<sequence length="115" mass="13409">MTVIAWMDDWQMSARLAKLSTTYSYQLIFCENWQELPDSNTNMVIIIELGKLKDDELKQLQELRNNNAIFIIGYNQNIDGGQAKYYKEQGCDMVLRRNKLLKNLDSILNKINNAC</sequence>
<reference evidence="1" key="1">
    <citation type="submission" date="2018-05" db="EMBL/GenBank/DDBJ databases">
        <authorList>
            <person name="Lanie J.A."/>
            <person name="Ng W.-L."/>
            <person name="Kazmierczak K.M."/>
            <person name="Andrzejewski T.M."/>
            <person name="Davidsen T.M."/>
            <person name="Wayne K.J."/>
            <person name="Tettelin H."/>
            <person name="Glass J.I."/>
            <person name="Rusch D."/>
            <person name="Podicherti R."/>
            <person name="Tsui H.-C.T."/>
            <person name="Winkler M.E."/>
        </authorList>
    </citation>
    <scope>NUCLEOTIDE SEQUENCE</scope>
</reference>
<proteinExistence type="predicted"/>